<organism evidence="1 2">
    <name type="scientific">Brassica cretica</name>
    <name type="common">Mustard</name>
    <dbReference type="NCBI Taxonomy" id="69181"/>
    <lineage>
        <taxon>Eukaryota</taxon>
        <taxon>Viridiplantae</taxon>
        <taxon>Streptophyta</taxon>
        <taxon>Embryophyta</taxon>
        <taxon>Tracheophyta</taxon>
        <taxon>Spermatophyta</taxon>
        <taxon>Magnoliopsida</taxon>
        <taxon>eudicotyledons</taxon>
        <taxon>Gunneridae</taxon>
        <taxon>Pentapetalae</taxon>
        <taxon>rosids</taxon>
        <taxon>malvids</taxon>
        <taxon>Brassicales</taxon>
        <taxon>Brassicaceae</taxon>
        <taxon>Brassiceae</taxon>
        <taxon>Brassica</taxon>
    </lineage>
</organism>
<gene>
    <name evidence="1" type="ORF">DY000_02014252</name>
</gene>
<name>A0ABQ7CW97_BRACR</name>
<reference evidence="1 2" key="1">
    <citation type="journal article" date="2020" name="BMC Genomics">
        <title>Intraspecific diversification of the crop wild relative Brassica cretica Lam. using demographic model selection.</title>
        <authorList>
            <person name="Kioukis A."/>
            <person name="Michalopoulou V.A."/>
            <person name="Briers L."/>
            <person name="Pirintsos S."/>
            <person name="Studholme D.J."/>
            <person name="Pavlidis P."/>
            <person name="Sarris P.F."/>
        </authorList>
    </citation>
    <scope>NUCLEOTIDE SEQUENCE [LARGE SCALE GENOMIC DNA]</scope>
    <source>
        <strain evidence="2">cv. PFS-1207/04</strain>
    </source>
</reference>
<dbReference type="EMBL" id="QGKV02000759">
    <property type="protein sequence ID" value="KAF3563579.1"/>
    <property type="molecule type" value="Genomic_DNA"/>
</dbReference>
<comment type="caution">
    <text evidence="1">The sequence shown here is derived from an EMBL/GenBank/DDBJ whole genome shotgun (WGS) entry which is preliminary data.</text>
</comment>
<keyword evidence="2" id="KW-1185">Reference proteome</keyword>
<proteinExistence type="predicted"/>
<evidence type="ECO:0000313" key="2">
    <source>
        <dbReference type="Proteomes" id="UP000266723"/>
    </source>
</evidence>
<dbReference type="Proteomes" id="UP000266723">
    <property type="component" value="Unassembled WGS sequence"/>
</dbReference>
<accession>A0ABQ7CW97</accession>
<evidence type="ECO:0000313" key="1">
    <source>
        <dbReference type="EMBL" id="KAF3563579.1"/>
    </source>
</evidence>
<sequence>MSSRKKASKRATYPGFSSEGVHDEILAPKAEFVPHLIEPIVRRTGQRDMVRLLPLA</sequence>
<protein>
    <submittedName>
        <fullName evidence="1">Uncharacterized protein</fullName>
    </submittedName>
</protein>